<evidence type="ECO:0000256" key="1">
    <source>
        <dbReference type="SAM" id="MobiDB-lite"/>
    </source>
</evidence>
<feature type="compositionally biased region" description="Gly residues" evidence="1">
    <location>
        <begin position="521"/>
        <end position="569"/>
    </location>
</feature>
<feature type="compositionally biased region" description="Basic and acidic residues" evidence="1">
    <location>
        <begin position="728"/>
        <end position="739"/>
    </location>
</feature>
<dbReference type="EMBL" id="JBHSJD010000008">
    <property type="protein sequence ID" value="MFC5023232.1"/>
    <property type="molecule type" value="Genomic_DNA"/>
</dbReference>
<keyword evidence="4" id="KW-1185">Reference proteome</keyword>
<feature type="compositionally biased region" description="Gly residues" evidence="1">
    <location>
        <begin position="333"/>
        <end position="347"/>
    </location>
</feature>
<feature type="compositionally biased region" description="Pro residues" evidence="1">
    <location>
        <begin position="1018"/>
        <end position="1028"/>
    </location>
</feature>
<feature type="compositionally biased region" description="Basic and acidic residues" evidence="1">
    <location>
        <begin position="494"/>
        <end position="508"/>
    </location>
</feature>
<feature type="compositionally biased region" description="Low complexity" evidence="1">
    <location>
        <begin position="998"/>
        <end position="1017"/>
    </location>
</feature>
<feature type="compositionally biased region" description="Low complexity" evidence="1">
    <location>
        <begin position="388"/>
        <end position="401"/>
    </location>
</feature>
<evidence type="ECO:0000256" key="2">
    <source>
        <dbReference type="SAM" id="Phobius"/>
    </source>
</evidence>
<name>A0ABV9XE69_9ACTN</name>
<feature type="compositionally biased region" description="Basic and acidic residues" evidence="1">
    <location>
        <begin position="1047"/>
        <end position="1072"/>
    </location>
</feature>
<feature type="compositionally biased region" description="Gly residues" evidence="1">
    <location>
        <begin position="757"/>
        <end position="767"/>
    </location>
</feature>
<feature type="region of interest" description="Disordered" evidence="1">
    <location>
        <begin position="293"/>
        <end position="833"/>
    </location>
</feature>
<sequence length="1107" mass="113459">MTRQHRVVDQIVFRWDSDNVSGTTGFGPVAWSCPAETADSVFRGTGPLLRATGEATRPALLRLERGDLVLLVHRAPWRGAGGRASTVCHALLGPAGVLDPATCLGLHTWRWEGADAALARGRGELDPVPESVLHPAADEGAALLTHGLEETRSELTGAVAEFLRHPTAGYTLLDPTGRAACRVLWGLHGIFGDYIDKRWTFATHDTAETDQVRFVFVSRWTGEASGNSARRRADPAERHGDHAEEIAHHLVQRHLHEEYEVGAMLRTVAARHGAVPGRTPLLPLAERALLALDKRARRTRPSPGDRPRSGGGAGSGQGAGYGAGPTDRHVAGYGPGAAPGGAGGAGPEPGSRHGRDAGQGAGSVPGKTGASGPEGDPWYMRDAGSGAGPVAGEASAPGAEAGLREDRDPGPGARPGSGEAGASRGEDDPWYMRDAGSGADPVAGGEGASRAEAGPRYGRDPGAGPVPGEADASGAGAGSRYGRDAGPGVGPVPRDPDASGADGRDPRPGRGATEGAWPGTGSDGYEGGSPSGYGTRSGPGSEGYGEGSRSGYGTRSGPGSEGYGEGSGYGTRPAPGSEGYGEGSGYGVSPGSGADGHEGSARAVPAAGRGGRAAPGEPDFGADDPSAYGSRPGPGDRPEPGARDDRWPGYGEDGTADAYPRRSGPGDGRGVEPRSGAVPDQGARPGTDAAYGGRSGFGRGEGPGAGRDMTARAEGASSSPYGGSPGLGHDERAGRRTGDHPAGYTGDGATSSYEGSSGPGHGEGYGPRPGQDPAPSAYGRPSGTRQGDGAGPREGRDGEDARRAPLVGRGDPGPLAVVRPEWDGPPPGGPLQRWTRLPRLRWARGRDLAADAGSLPEPAAVAAAPDDQLLRALAVEGLPYETLTLLMAEAAARWPSWGRTRRTELAMTLLAGGLFLADAGPGDPGGDVRAANAAAVYRWAVRPQLDDMRVIVRLTQLLPELYASRDRAARAAVAQITDSPEPGLPEVTWQALLRAARDGGAPAAAPSPAHRGPGRSAPQPPPARPKAPPAHRLPEDRAPAGRTPEPPPERHRTADHRSQDHRARDRSPDRVQDGGPGRSPYIFVATVFGFILLAIAAVIVLSFRYLS</sequence>
<dbReference type="Proteomes" id="UP001595829">
    <property type="component" value="Unassembled WGS sequence"/>
</dbReference>
<gene>
    <name evidence="3" type="ORF">ACFPM3_13920</name>
</gene>
<feature type="transmembrane region" description="Helical" evidence="2">
    <location>
        <begin position="1081"/>
        <end position="1106"/>
    </location>
</feature>
<keyword evidence="2" id="KW-0812">Transmembrane</keyword>
<accession>A0ABV9XE69</accession>
<feature type="compositionally biased region" description="Gly residues" evidence="1">
    <location>
        <begin position="693"/>
        <end position="705"/>
    </location>
</feature>
<feature type="compositionally biased region" description="Gly residues" evidence="1">
    <location>
        <begin position="578"/>
        <end position="594"/>
    </location>
</feature>
<evidence type="ECO:0000313" key="4">
    <source>
        <dbReference type="Proteomes" id="UP001595829"/>
    </source>
</evidence>
<keyword evidence="2" id="KW-1133">Transmembrane helix</keyword>
<comment type="caution">
    <text evidence="3">The sequence shown here is derived from an EMBL/GenBank/DDBJ whole genome shotgun (WGS) entry which is preliminary data.</text>
</comment>
<organism evidence="3 4">
    <name type="scientific">Streptomyces coeruleoprunus</name>
    <dbReference type="NCBI Taxonomy" id="285563"/>
    <lineage>
        <taxon>Bacteria</taxon>
        <taxon>Bacillati</taxon>
        <taxon>Actinomycetota</taxon>
        <taxon>Actinomycetes</taxon>
        <taxon>Kitasatosporales</taxon>
        <taxon>Streptomycetaceae</taxon>
        <taxon>Streptomyces</taxon>
    </lineage>
</organism>
<feature type="compositionally biased region" description="Basic and acidic residues" evidence="1">
    <location>
        <begin position="791"/>
        <end position="803"/>
    </location>
</feature>
<reference evidence="4" key="1">
    <citation type="journal article" date="2019" name="Int. J. Syst. Evol. Microbiol.">
        <title>The Global Catalogue of Microorganisms (GCM) 10K type strain sequencing project: providing services to taxonomists for standard genome sequencing and annotation.</title>
        <authorList>
            <consortium name="The Broad Institute Genomics Platform"/>
            <consortium name="The Broad Institute Genome Sequencing Center for Infectious Disease"/>
            <person name="Wu L."/>
            <person name="Ma J."/>
        </authorList>
    </citation>
    <scope>NUCLEOTIDE SEQUENCE [LARGE SCALE GENOMIC DNA]</scope>
    <source>
        <strain evidence="4">CGMCC 4.1648</strain>
    </source>
</reference>
<evidence type="ECO:0000313" key="3">
    <source>
        <dbReference type="EMBL" id="MFC5023232.1"/>
    </source>
</evidence>
<proteinExistence type="predicted"/>
<feature type="compositionally biased region" description="Gly residues" evidence="1">
    <location>
        <begin position="475"/>
        <end position="489"/>
    </location>
</feature>
<dbReference type="RefSeq" id="WP_380841775.1">
    <property type="nucleotide sequence ID" value="NZ_JBHMCZ010000029.1"/>
</dbReference>
<protein>
    <submittedName>
        <fullName evidence="3">Uncharacterized protein</fullName>
    </submittedName>
</protein>
<keyword evidence="2" id="KW-0472">Membrane</keyword>
<feature type="compositionally biased region" description="Gly residues" evidence="1">
    <location>
        <begin position="309"/>
        <end position="323"/>
    </location>
</feature>
<feature type="compositionally biased region" description="Basic and acidic residues" evidence="1">
    <location>
        <begin position="634"/>
        <end position="647"/>
    </location>
</feature>
<feature type="region of interest" description="Disordered" evidence="1">
    <location>
        <begin position="997"/>
        <end position="1077"/>
    </location>
</feature>